<dbReference type="Proteomes" id="UP000286681">
    <property type="component" value="Unassembled WGS sequence"/>
</dbReference>
<keyword evidence="3" id="KW-1185">Reference proteome</keyword>
<name>A0A1L6JDV2_9SPHN</name>
<evidence type="ECO:0000313" key="4">
    <source>
        <dbReference type="Proteomes" id="UP000286681"/>
    </source>
</evidence>
<dbReference type="EMBL" id="CP018820">
    <property type="protein sequence ID" value="APR53680.1"/>
    <property type="molecule type" value="Genomic_DNA"/>
</dbReference>
<reference evidence="2 4" key="3">
    <citation type="submission" date="2018-07" db="EMBL/GenBank/DDBJ databases">
        <title>Genomic and Epidemiologic Investigation of an Indolent Hospital Outbreak.</title>
        <authorList>
            <person name="Johnson R.C."/>
            <person name="Deming C."/>
            <person name="Conlan S."/>
            <person name="Zellmer C.J."/>
            <person name="Michelin A.V."/>
            <person name="Lee-Lin S."/>
            <person name="Thomas P.J."/>
            <person name="Park M."/>
            <person name="Weingarten R.A."/>
            <person name="Less J."/>
            <person name="Dekker J.P."/>
            <person name="Frank K.M."/>
            <person name="Musser K.A."/>
            <person name="Mcquiston J.R."/>
            <person name="Henderson D.K."/>
            <person name="Lau A.F."/>
            <person name="Palmore T.N."/>
            <person name="Segre J.A."/>
        </authorList>
    </citation>
    <scope>NUCLEOTIDE SEQUENCE [LARGE SCALE GENOMIC DNA]</scope>
    <source>
        <strain evidence="2 4">SK-NIH.Env10_0317</strain>
    </source>
</reference>
<evidence type="ECO:0000313" key="2">
    <source>
        <dbReference type="EMBL" id="RSV06311.1"/>
    </source>
</evidence>
<dbReference type="EMBL" id="QQWO01000003">
    <property type="protein sequence ID" value="RSV06311.1"/>
    <property type="molecule type" value="Genomic_DNA"/>
</dbReference>
<gene>
    <name evidence="1" type="ORF">BRX40_15745</name>
    <name evidence="2" type="ORF">CA257_05250</name>
</gene>
<protein>
    <submittedName>
        <fullName evidence="1">Uncharacterized protein</fullName>
    </submittedName>
</protein>
<reference evidence="1" key="1">
    <citation type="submission" date="2016-12" db="EMBL/GenBank/DDBJ databases">
        <title>Whole genome sequencing of Sphingomonas koreensis.</title>
        <authorList>
            <person name="Conlan S."/>
            <person name="Thomas P.J."/>
            <person name="Mullikin J."/>
            <person name="Palmore T.N."/>
            <person name="Frank K.M."/>
            <person name="Segre J.A."/>
        </authorList>
    </citation>
    <scope>NUCLEOTIDE SEQUENCE</scope>
    <source>
        <strain evidence="1">ABOJV</strain>
    </source>
</reference>
<reference evidence="3" key="2">
    <citation type="submission" date="2016-12" db="EMBL/GenBank/DDBJ databases">
        <title>Whole genome sequencing of Sphingomonas sp. ABOJV.</title>
        <authorList>
            <person name="Conlan S."/>
            <person name="Thomas P.J."/>
            <person name="Mullikin J."/>
            <person name="Palmore T.N."/>
            <person name="Frank K.M."/>
            <person name="Segre J.A."/>
        </authorList>
    </citation>
    <scope>NUCLEOTIDE SEQUENCE [LARGE SCALE GENOMIC DNA]</scope>
    <source>
        <strain evidence="3">ABOJV</strain>
    </source>
</reference>
<dbReference type="STRING" id="93064.BRX40_15745"/>
<dbReference type="Proteomes" id="UP000185161">
    <property type="component" value="Chromosome"/>
</dbReference>
<sequence length="82" mass="8772">MPAASLRSTAGGLVRPRLSMLVRRYSDGKEQPDSATNAVWTLPELTAGQGPARRRPIQVARYDPDPAALIASSLMTLGTIPK</sequence>
<evidence type="ECO:0000313" key="3">
    <source>
        <dbReference type="Proteomes" id="UP000185161"/>
    </source>
</evidence>
<proteinExistence type="predicted"/>
<dbReference type="KEGG" id="skr:BRX40_15745"/>
<dbReference type="AlphaFoldDB" id="A0A1L6JDV2"/>
<accession>A0A1L6JDV2</accession>
<evidence type="ECO:0000313" key="1">
    <source>
        <dbReference type="EMBL" id="APR53680.1"/>
    </source>
</evidence>
<organism evidence="1 3">
    <name type="scientific">Sphingomonas koreensis</name>
    <dbReference type="NCBI Taxonomy" id="93064"/>
    <lineage>
        <taxon>Bacteria</taxon>
        <taxon>Pseudomonadati</taxon>
        <taxon>Pseudomonadota</taxon>
        <taxon>Alphaproteobacteria</taxon>
        <taxon>Sphingomonadales</taxon>
        <taxon>Sphingomonadaceae</taxon>
        <taxon>Sphingomonas</taxon>
    </lineage>
</organism>